<organism evidence="1 2">
    <name type="scientific">Candidatus Woesebacteria bacterium RIFOXYB1_FULL_41_13</name>
    <dbReference type="NCBI Taxonomy" id="1802540"/>
    <lineage>
        <taxon>Bacteria</taxon>
        <taxon>Candidatus Woeseibacteriota</taxon>
    </lineage>
</organism>
<reference evidence="1 2" key="1">
    <citation type="journal article" date="2016" name="Nat. Commun.">
        <title>Thousands of microbial genomes shed light on interconnected biogeochemical processes in an aquifer system.</title>
        <authorList>
            <person name="Anantharaman K."/>
            <person name="Brown C.T."/>
            <person name="Hug L.A."/>
            <person name="Sharon I."/>
            <person name="Castelle C.J."/>
            <person name="Probst A.J."/>
            <person name="Thomas B.C."/>
            <person name="Singh A."/>
            <person name="Wilkins M.J."/>
            <person name="Karaoz U."/>
            <person name="Brodie E.L."/>
            <person name="Williams K.H."/>
            <person name="Hubbard S.S."/>
            <person name="Banfield J.F."/>
        </authorList>
    </citation>
    <scope>NUCLEOTIDE SEQUENCE [LARGE SCALE GENOMIC DNA]</scope>
</reference>
<comment type="caution">
    <text evidence="1">The sequence shown here is derived from an EMBL/GenBank/DDBJ whole genome shotgun (WGS) entry which is preliminary data.</text>
</comment>
<protein>
    <submittedName>
        <fullName evidence="1">Uncharacterized protein</fullName>
    </submittedName>
</protein>
<name>A0A1F8CZQ7_9BACT</name>
<evidence type="ECO:0000313" key="1">
    <source>
        <dbReference type="EMBL" id="OGM81781.1"/>
    </source>
</evidence>
<evidence type="ECO:0000313" key="2">
    <source>
        <dbReference type="Proteomes" id="UP000178937"/>
    </source>
</evidence>
<dbReference type="Proteomes" id="UP000178937">
    <property type="component" value="Unassembled WGS sequence"/>
</dbReference>
<gene>
    <name evidence="1" type="ORF">A2393_03195</name>
</gene>
<dbReference type="AlphaFoldDB" id="A0A1F8CZQ7"/>
<sequence length="795" mass="86638">MGKGCRFLLFSFFLITGLLFFVWHPANTSAQVPGNTTISCDNVDDPEFHSLRPYQANTRCTSQTANEATFCGNNLTVKETITQTYPGSGGSCVSYGNQITCSYKVSINHPITIDLSNANLPIMGNTEDVKNSQSSADSLNDADKVNEYVSWYLNGITGRAEYGDTKDTEENAVNFSGPIQKLLPGIMLDAQRINTINSAGKTNHNQIAVCAKQGSGSFAGSVQDILGLGKSTPTECYQGNNTDAQNDVYRLKSWEGDLSFWNNGVNKIVGLFSGLVPNVFGFQDFIQSSIANHWNKRVPPLPWENDPFANPTRQMTNLEYRKYYNEWNGKTCVLIPTINFLICLDNVLVPNKYADLFAHIPLSSTEDVEGQVKIDSVSSASSPGITKTTVSNVNFSGQAASLFVPHLVESDQLGSLLQNTYSPKGQDKLGNPTNIASGTSCNSVEVRSNDGDDLFATQITGNLSYTASFSCTYNVSVPTDCYDRCIYYGGAPNECRADCMYPDANPTPAPIGTQECKKDIYIGLSTTSKIPLVEDIWSRLVAGPMAVFKRIFPKTNTEGSVGQIMDIPGSTNTTYSGANVTQADADLKIPHIGGMSEYFLKGIQTALRPKGLGETIVFADNSIQSGSGDGQINCNQAVPEIAINGLDKIAADNLTKIWYASGPGRPYFKECNNDVIQRAQGRGIDPLFVLAIWIHESDASNYEAKSPIEDFGIHGHPDVPTNDFSKQLDFFLNLPVSYASACGKKDMATFVSMYWFGKCSPTNQEQQEKLASYISDLNFIYSIIAPGITLPNYPN</sequence>
<dbReference type="EMBL" id="MGIA01000006">
    <property type="protein sequence ID" value="OGM81781.1"/>
    <property type="molecule type" value="Genomic_DNA"/>
</dbReference>
<dbReference type="STRING" id="1802540.A2393_03195"/>
<accession>A0A1F8CZQ7</accession>
<proteinExistence type="predicted"/>